<dbReference type="EMBL" id="CP027059">
    <property type="protein sequence ID" value="UQZ82846.1"/>
    <property type="molecule type" value="Genomic_DNA"/>
</dbReference>
<dbReference type="Proteomes" id="UP001057134">
    <property type="component" value="Chromosome"/>
</dbReference>
<name>A0ABY4RK38_9BACL</name>
<protein>
    <recommendedName>
        <fullName evidence="4">Signal transduction histidine kinase</fullName>
    </recommendedName>
</protein>
<gene>
    <name evidence="2" type="ORF">SK3146_02006</name>
</gene>
<keyword evidence="1" id="KW-1133">Transmembrane helix</keyword>
<proteinExistence type="predicted"/>
<sequence length="62" mass="6783">MSNSASILTFIIVSFCFALILIMKKDTLPSGFKRPLAILAIVMVVFSFTLIVYSFFSLGTGT</sequence>
<evidence type="ECO:0000313" key="3">
    <source>
        <dbReference type="Proteomes" id="UP001057134"/>
    </source>
</evidence>
<evidence type="ECO:0000313" key="2">
    <source>
        <dbReference type="EMBL" id="UQZ82846.1"/>
    </source>
</evidence>
<keyword evidence="1" id="KW-0472">Membrane</keyword>
<feature type="transmembrane region" description="Helical" evidence="1">
    <location>
        <begin position="6"/>
        <end position="23"/>
    </location>
</feature>
<dbReference type="RefSeq" id="WP_249864935.1">
    <property type="nucleotide sequence ID" value="NZ_CP027059.1"/>
</dbReference>
<keyword evidence="1" id="KW-0812">Transmembrane</keyword>
<accession>A0ABY4RK38</accession>
<evidence type="ECO:0008006" key="4">
    <source>
        <dbReference type="Google" id="ProtNLM"/>
    </source>
</evidence>
<evidence type="ECO:0000256" key="1">
    <source>
        <dbReference type="SAM" id="Phobius"/>
    </source>
</evidence>
<feature type="transmembrane region" description="Helical" evidence="1">
    <location>
        <begin position="35"/>
        <end position="56"/>
    </location>
</feature>
<organism evidence="2 3">
    <name type="scientific">Paenibacillus konkukensis</name>
    <dbReference type="NCBI Taxonomy" id="2020716"/>
    <lineage>
        <taxon>Bacteria</taxon>
        <taxon>Bacillati</taxon>
        <taxon>Bacillota</taxon>
        <taxon>Bacilli</taxon>
        <taxon>Bacillales</taxon>
        <taxon>Paenibacillaceae</taxon>
        <taxon>Paenibacillus</taxon>
    </lineage>
</organism>
<reference evidence="2" key="1">
    <citation type="submission" date="2018-02" db="EMBL/GenBank/DDBJ databases">
        <authorList>
            <person name="Kim S.-K."/>
            <person name="Jung H.-I."/>
            <person name="Lee S.-W."/>
        </authorList>
    </citation>
    <scope>NUCLEOTIDE SEQUENCE</scope>
    <source>
        <strain evidence="2">SK3146</strain>
    </source>
</reference>
<keyword evidence="3" id="KW-1185">Reference proteome</keyword>
<reference evidence="2" key="2">
    <citation type="journal article" date="2021" name="J Anim Sci Technol">
        <title>Complete genome sequence of Paenibacillus konkukensis sp. nov. SK3146 as a potential probiotic strain.</title>
        <authorList>
            <person name="Jung H.I."/>
            <person name="Park S."/>
            <person name="Niu K.M."/>
            <person name="Lee S.W."/>
            <person name="Kothari D."/>
            <person name="Yi K.J."/>
            <person name="Kim S.K."/>
        </authorList>
    </citation>
    <scope>NUCLEOTIDE SEQUENCE</scope>
    <source>
        <strain evidence="2">SK3146</strain>
    </source>
</reference>